<accession>A0AAW9SP94</accession>
<organism evidence="3 4">
    <name type="scientific">Ponticoccus litoralis</name>
    <dbReference type="NCBI Taxonomy" id="422297"/>
    <lineage>
        <taxon>Bacteria</taxon>
        <taxon>Pseudomonadati</taxon>
        <taxon>Pseudomonadota</taxon>
        <taxon>Alphaproteobacteria</taxon>
        <taxon>Rhodobacterales</taxon>
        <taxon>Roseobacteraceae</taxon>
        <taxon>Ponticoccus</taxon>
    </lineage>
</organism>
<evidence type="ECO:0000259" key="1">
    <source>
        <dbReference type="PROSITE" id="PS50112"/>
    </source>
</evidence>
<feature type="domain" description="PAC" evidence="2">
    <location>
        <begin position="83"/>
        <end position="135"/>
    </location>
</feature>
<dbReference type="InterPro" id="IPR035965">
    <property type="entry name" value="PAS-like_dom_sf"/>
</dbReference>
<dbReference type="PROSITE" id="PS50113">
    <property type="entry name" value="PAC"/>
    <property type="match status" value="1"/>
</dbReference>
<gene>
    <name evidence="3" type="ORF">ABFB10_15125</name>
</gene>
<comment type="caution">
    <text evidence="3">The sequence shown here is derived from an EMBL/GenBank/DDBJ whole genome shotgun (WGS) entry which is preliminary data.</text>
</comment>
<dbReference type="RefSeq" id="WP_347167126.1">
    <property type="nucleotide sequence ID" value="NZ_JBDNCH010000002.1"/>
</dbReference>
<dbReference type="PANTHER" id="PTHR44757:SF2">
    <property type="entry name" value="BIOFILM ARCHITECTURE MAINTENANCE PROTEIN MBAA"/>
    <property type="match status" value="1"/>
</dbReference>
<dbReference type="SUPFAM" id="SSF55785">
    <property type="entry name" value="PYP-like sensor domain (PAS domain)"/>
    <property type="match status" value="1"/>
</dbReference>
<keyword evidence="4" id="KW-1185">Reference proteome</keyword>
<dbReference type="InterPro" id="IPR000700">
    <property type="entry name" value="PAS-assoc_C"/>
</dbReference>
<evidence type="ECO:0000313" key="4">
    <source>
        <dbReference type="Proteomes" id="UP001428774"/>
    </source>
</evidence>
<dbReference type="InterPro" id="IPR013656">
    <property type="entry name" value="PAS_4"/>
</dbReference>
<dbReference type="Proteomes" id="UP001428774">
    <property type="component" value="Unassembled WGS sequence"/>
</dbReference>
<dbReference type="EMBL" id="JBDNCH010000002">
    <property type="protein sequence ID" value="MEN9062125.1"/>
    <property type="molecule type" value="Genomic_DNA"/>
</dbReference>
<dbReference type="Gene3D" id="3.30.450.20">
    <property type="entry name" value="PAS domain"/>
    <property type="match status" value="1"/>
</dbReference>
<feature type="domain" description="PAS" evidence="1">
    <location>
        <begin position="5"/>
        <end position="58"/>
    </location>
</feature>
<dbReference type="PROSITE" id="PS50112">
    <property type="entry name" value="PAS"/>
    <property type="match status" value="1"/>
</dbReference>
<dbReference type="AlphaFoldDB" id="A0AAW9SP94"/>
<sequence>MRLGRAEIARQLFEGMPDALVVADRAGIIRHWNGGAERIFGFAEDEALGRSLDIITPERLRARHWRGYETTMRTGHTKYGAGDLLAVPALRKDGAQISIQFSIVPLRDAEGALQAIAAIMRDVTEDFEDRKRLRRALREAEG</sequence>
<protein>
    <submittedName>
        <fullName evidence="3">PAS domain S-box protein</fullName>
    </submittedName>
</protein>
<evidence type="ECO:0000259" key="2">
    <source>
        <dbReference type="PROSITE" id="PS50113"/>
    </source>
</evidence>
<dbReference type="Pfam" id="PF08448">
    <property type="entry name" value="PAS_4"/>
    <property type="match status" value="1"/>
</dbReference>
<evidence type="ECO:0000313" key="3">
    <source>
        <dbReference type="EMBL" id="MEN9062125.1"/>
    </source>
</evidence>
<proteinExistence type="predicted"/>
<dbReference type="InterPro" id="IPR052155">
    <property type="entry name" value="Biofilm_reg_signaling"/>
</dbReference>
<dbReference type="CDD" id="cd00130">
    <property type="entry name" value="PAS"/>
    <property type="match status" value="1"/>
</dbReference>
<name>A0AAW9SP94_9RHOB</name>
<dbReference type="SMART" id="SM00091">
    <property type="entry name" value="PAS"/>
    <property type="match status" value="1"/>
</dbReference>
<dbReference type="NCBIfam" id="TIGR00229">
    <property type="entry name" value="sensory_box"/>
    <property type="match status" value="1"/>
</dbReference>
<dbReference type="InterPro" id="IPR000014">
    <property type="entry name" value="PAS"/>
</dbReference>
<reference evidence="3 4" key="1">
    <citation type="submission" date="2024-05" db="EMBL/GenBank/DDBJ databases">
        <title>Genome sequence of Ponticoccus litoralis KCCM 90028.</title>
        <authorList>
            <person name="Kim J.M."/>
            <person name="Lee J.K."/>
            <person name="Choi B.J."/>
            <person name="Bayburt H."/>
            <person name="Baek J.H."/>
            <person name="Jeon C.O."/>
        </authorList>
    </citation>
    <scope>NUCLEOTIDE SEQUENCE [LARGE SCALE GENOMIC DNA]</scope>
    <source>
        <strain evidence="3 4">KCCM 90028</strain>
    </source>
</reference>
<dbReference type="PANTHER" id="PTHR44757">
    <property type="entry name" value="DIGUANYLATE CYCLASE DGCP"/>
    <property type="match status" value="1"/>
</dbReference>